<evidence type="ECO:0000313" key="2">
    <source>
        <dbReference type="Proteomes" id="UP000003571"/>
    </source>
</evidence>
<reference evidence="1 2" key="1">
    <citation type="submission" date="2011-09" db="EMBL/GenBank/DDBJ databases">
        <title>The draft genome of Treponema saccharophilum DSM 2985.</title>
        <authorList>
            <consortium name="US DOE Joint Genome Institute (JGI-PGF)"/>
            <person name="Lucas S."/>
            <person name="Copeland A."/>
            <person name="Lapidus A."/>
            <person name="Glavina del Rio T."/>
            <person name="Dalin E."/>
            <person name="Tice H."/>
            <person name="Bruce D."/>
            <person name="Goodwin L."/>
            <person name="Pitluck S."/>
            <person name="Peters L."/>
            <person name="Kyrpides N."/>
            <person name="Mavromatis K."/>
            <person name="Ivanova N."/>
            <person name="Markowitz V."/>
            <person name="Cheng J.-F."/>
            <person name="Hugenholtz P."/>
            <person name="Woyke T."/>
            <person name="Wu D."/>
            <person name="Gronow S."/>
            <person name="Wellnitz S."/>
            <person name="Brambilla E."/>
            <person name="Klenk H.-P."/>
            <person name="Eisen J.A."/>
        </authorList>
    </citation>
    <scope>NUCLEOTIDE SEQUENCE [LARGE SCALE GENOMIC DNA]</scope>
    <source>
        <strain evidence="1 2">DSM 2985</strain>
    </source>
</reference>
<sequence>MTQNENKDVNGKKVFFVTQNQPLIKAIKSRLLTMEYEMYFINDYKVLKNLLSEFPDSICFITPDYQLSHTGWKNLIRTLNESPEFKGVKVGIVHATLKQNEIDQFKGGLVLEAGFESIDEEKEDVLKHIVRTLDKLDAKGMRQYVRANCEEDDSSEIYWLEGDKMHKLRILDISSVGIAIELPARNVAALRDKNEIRNAKIILNSRQIPISLDIKMIKPMKNSFIAIAMFKMDTGKAALDLIRTYVSDSLFRDIFNTILNRPIDRTDYDSMVFQAPPPPEPEAKAPPAAEDA</sequence>
<evidence type="ECO:0000313" key="1">
    <source>
        <dbReference type="EMBL" id="EIC02814.1"/>
    </source>
</evidence>
<gene>
    <name evidence="1" type="ORF">TresaDRAFT_2337</name>
</gene>
<keyword evidence="2" id="KW-1185">Reference proteome</keyword>
<dbReference type="Gene3D" id="2.40.10.220">
    <property type="entry name" value="predicted glycosyltransferase like domains"/>
    <property type="match status" value="1"/>
</dbReference>
<dbReference type="PATRIC" id="fig|907348.3.peg.401"/>
<dbReference type="AlphaFoldDB" id="H7EHX1"/>
<proteinExistence type="predicted"/>
<accession>H7EHX1</accession>
<comment type="caution">
    <text evidence="1">The sequence shown here is derived from an EMBL/GenBank/DDBJ whole genome shotgun (WGS) entry which is preliminary data.</text>
</comment>
<dbReference type="EMBL" id="AGRW01000031">
    <property type="protein sequence ID" value="EIC02814.1"/>
    <property type="molecule type" value="Genomic_DNA"/>
</dbReference>
<dbReference type="eggNOG" id="ENOG5033UH1">
    <property type="taxonomic scope" value="Bacteria"/>
</dbReference>
<dbReference type="RefSeq" id="WP_002702376.1">
    <property type="nucleotide sequence ID" value="NZ_AGRW01000031.1"/>
</dbReference>
<name>H7EHX1_9SPIR</name>
<dbReference type="Proteomes" id="UP000003571">
    <property type="component" value="Unassembled WGS sequence"/>
</dbReference>
<evidence type="ECO:0008006" key="3">
    <source>
        <dbReference type="Google" id="ProtNLM"/>
    </source>
</evidence>
<protein>
    <recommendedName>
        <fullName evidence="3">PilZ domain-containing protein</fullName>
    </recommendedName>
</protein>
<organism evidence="1 2">
    <name type="scientific">Treponema saccharophilum DSM 2985</name>
    <dbReference type="NCBI Taxonomy" id="907348"/>
    <lineage>
        <taxon>Bacteria</taxon>
        <taxon>Pseudomonadati</taxon>
        <taxon>Spirochaetota</taxon>
        <taxon>Spirochaetia</taxon>
        <taxon>Spirochaetales</taxon>
        <taxon>Treponemataceae</taxon>
        <taxon>Treponema</taxon>
    </lineage>
</organism>